<feature type="region of interest" description="Disordered" evidence="2">
    <location>
        <begin position="358"/>
        <end position="480"/>
    </location>
</feature>
<evidence type="ECO:0000256" key="1">
    <source>
        <dbReference type="ARBA" id="ARBA00007920"/>
    </source>
</evidence>
<dbReference type="PANTHER" id="PTHR47842:SF1">
    <property type="entry name" value="DUF676 DOMAIN-CONTAINING PROTEIN"/>
    <property type="match status" value="1"/>
</dbReference>
<dbReference type="EMBL" id="JARJCM010000006">
    <property type="protein sequence ID" value="KAJ7044512.1"/>
    <property type="molecule type" value="Genomic_DNA"/>
</dbReference>
<feature type="compositionally biased region" description="Pro residues" evidence="2">
    <location>
        <begin position="408"/>
        <end position="417"/>
    </location>
</feature>
<sequence length="480" mass="50805">MDDWNGDLTVAPVITDALIVVFIHGFKGNDATFVEFPERLRHILTETISNVSVECIVFPAYETKGDLTEAVVKFADWLTTLTVEKEVATGGGAGRAKIILCGHSMGGLLAADTLQEFVNGRGTTKDSVLWPRIIAVIAFDTPYLGLHPGVFKNNATKAVEYAQAARSVGTGLMGALAGFGASKAGAPNRPTTPTAPATGWGKWAGTASYAVGGALLAGAAAGATYYKRDDLTLGYTWATDHMKYVGHLWDANESNKRVDFLIDAEEQKGILFRNFYTFLPPTPLLRDSGRTFIVLPKKNARSEPHFILARNGLALDELEAHTGMFSGKTNDGYYDLGLQTARIIGEAVMFTRAAVADTKTPERPELASGQANSPPAKPSSPVAAPAPAKPSPALVDLESFPWTSESSPAPPPAPAPAPAAVADTKTPERPGLASEPADSPPAKPSPSTLVDLESSPWTSESSPAPPPAPAESSEWGNEWR</sequence>
<feature type="compositionally biased region" description="Low complexity" evidence="2">
    <location>
        <begin position="453"/>
        <end position="462"/>
    </location>
</feature>
<comment type="similarity">
    <text evidence="1">Belongs to the putative lipase ROG1 family.</text>
</comment>
<evidence type="ECO:0000313" key="5">
    <source>
        <dbReference type="Proteomes" id="UP001218188"/>
    </source>
</evidence>
<reference evidence="4" key="1">
    <citation type="submission" date="2023-03" db="EMBL/GenBank/DDBJ databases">
        <title>Massive genome expansion in bonnet fungi (Mycena s.s.) driven by repeated elements and novel gene families across ecological guilds.</title>
        <authorList>
            <consortium name="Lawrence Berkeley National Laboratory"/>
            <person name="Harder C.B."/>
            <person name="Miyauchi S."/>
            <person name="Viragh M."/>
            <person name="Kuo A."/>
            <person name="Thoen E."/>
            <person name="Andreopoulos B."/>
            <person name="Lu D."/>
            <person name="Skrede I."/>
            <person name="Drula E."/>
            <person name="Henrissat B."/>
            <person name="Morin E."/>
            <person name="Kohler A."/>
            <person name="Barry K."/>
            <person name="LaButti K."/>
            <person name="Morin E."/>
            <person name="Salamov A."/>
            <person name="Lipzen A."/>
            <person name="Mereny Z."/>
            <person name="Hegedus B."/>
            <person name="Baldrian P."/>
            <person name="Stursova M."/>
            <person name="Weitz H."/>
            <person name="Taylor A."/>
            <person name="Grigoriev I.V."/>
            <person name="Nagy L.G."/>
            <person name="Martin F."/>
            <person name="Kauserud H."/>
        </authorList>
    </citation>
    <scope>NUCLEOTIDE SEQUENCE</scope>
    <source>
        <strain evidence="4">CBHHK200</strain>
    </source>
</reference>
<feature type="domain" description="DUF676" evidence="3">
    <location>
        <begin position="19"/>
        <end position="147"/>
    </location>
</feature>
<dbReference type="InterPro" id="IPR007751">
    <property type="entry name" value="DUF676_lipase-like"/>
</dbReference>
<dbReference type="PANTHER" id="PTHR47842">
    <property type="entry name" value="EXPRESSED PROTEIN"/>
    <property type="match status" value="1"/>
</dbReference>
<protein>
    <recommendedName>
        <fullName evidence="3">DUF676 domain-containing protein</fullName>
    </recommendedName>
</protein>
<dbReference type="SUPFAM" id="SSF53474">
    <property type="entry name" value="alpha/beta-Hydrolases"/>
    <property type="match status" value="1"/>
</dbReference>
<gene>
    <name evidence="4" type="ORF">C8F04DRAFT_1068611</name>
</gene>
<evidence type="ECO:0000256" key="2">
    <source>
        <dbReference type="SAM" id="MobiDB-lite"/>
    </source>
</evidence>
<evidence type="ECO:0000259" key="3">
    <source>
        <dbReference type="Pfam" id="PF05057"/>
    </source>
</evidence>
<dbReference type="Proteomes" id="UP001218188">
    <property type="component" value="Unassembled WGS sequence"/>
</dbReference>
<proteinExistence type="inferred from homology"/>
<evidence type="ECO:0000313" key="4">
    <source>
        <dbReference type="EMBL" id="KAJ7044512.1"/>
    </source>
</evidence>
<accession>A0AAD6XC53</accession>
<keyword evidence="5" id="KW-1185">Reference proteome</keyword>
<dbReference type="InterPro" id="IPR029058">
    <property type="entry name" value="AB_hydrolase_fold"/>
</dbReference>
<name>A0AAD6XC53_9AGAR</name>
<organism evidence="4 5">
    <name type="scientific">Mycena alexandri</name>
    <dbReference type="NCBI Taxonomy" id="1745969"/>
    <lineage>
        <taxon>Eukaryota</taxon>
        <taxon>Fungi</taxon>
        <taxon>Dikarya</taxon>
        <taxon>Basidiomycota</taxon>
        <taxon>Agaricomycotina</taxon>
        <taxon>Agaricomycetes</taxon>
        <taxon>Agaricomycetidae</taxon>
        <taxon>Agaricales</taxon>
        <taxon>Marasmiineae</taxon>
        <taxon>Mycenaceae</taxon>
        <taxon>Mycena</taxon>
    </lineage>
</organism>
<comment type="caution">
    <text evidence="4">The sequence shown here is derived from an EMBL/GenBank/DDBJ whole genome shotgun (WGS) entry which is preliminary data.</text>
</comment>
<dbReference type="AlphaFoldDB" id="A0AAD6XC53"/>
<dbReference type="Pfam" id="PF05057">
    <property type="entry name" value="DUF676"/>
    <property type="match status" value="1"/>
</dbReference>
<dbReference type="Gene3D" id="3.40.50.1820">
    <property type="entry name" value="alpha/beta hydrolase"/>
    <property type="match status" value="1"/>
</dbReference>